<organism evidence="6">
    <name type="scientific">Microvirga ossetica</name>
    <dbReference type="NCBI Taxonomy" id="1882682"/>
    <lineage>
        <taxon>Bacteria</taxon>
        <taxon>Pseudomonadati</taxon>
        <taxon>Pseudomonadota</taxon>
        <taxon>Alphaproteobacteria</taxon>
        <taxon>Hyphomicrobiales</taxon>
        <taxon>Methylobacteriaceae</taxon>
        <taxon>Microvirga</taxon>
    </lineage>
</organism>
<sequence length="533" mass="59809">MKATRRDVLAGLSASLSVAALVGRSGSANASSPVKGGVLRMWVNEPTTLTSAYTSAGQTYYTSGKIFDGLVEYDFDMKPKPKLATSWDLSADGLTLRFTLRNDVKWHDGKPFTSSDLQYSALEVWRKLHPRGRSTWANLADVETPNATTAIFRFSKPSPYVLNALISPEAQVLPRHLYEGKDVLTNPANIAPVGNGPFRFKEWQRGDYILLERNPDYWNKGKPYLDQIIYRVIPDAASRSVAFEANEIDIGGGIPISLADARRLEKIPTLEIPERGAEAYGNNTFLEVNVRRPHLQDKRVRRALLHSLDRNFILKNIFFNFGQVATGPIPYTIGTFYTADVPKYEYSLDKANSLLDEAGQKRSADGTRFKMTIDVLPFGEYYFRLADYLKQQLTLLGIVAEIRNADFATYYRRIYTDYDFDITCSGASALTDPTIGVQRFFWSKNIIKGVPFSNGTGYSNPEVDAILEAAQTEIDPQKRVALFHQFQQKVVDDLPILPMCDVPYFTVKNRAVKNTEISPFGISDNFAEAYIEG</sequence>
<proteinExistence type="inferred from homology"/>
<keyword evidence="6" id="KW-0614">Plasmid</keyword>
<dbReference type="PANTHER" id="PTHR30290">
    <property type="entry name" value="PERIPLASMIC BINDING COMPONENT OF ABC TRANSPORTER"/>
    <property type="match status" value="1"/>
</dbReference>
<dbReference type="InterPro" id="IPR000914">
    <property type="entry name" value="SBP_5_dom"/>
</dbReference>
<comment type="similarity">
    <text evidence="2">Belongs to the bacterial solute-binding protein 5 family.</text>
</comment>
<dbReference type="Gene3D" id="3.10.105.10">
    <property type="entry name" value="Dipeptide-binding Protein, Domain 3"/>
    <property type="match status" value="1"/>
</dbReference>
<dbReference type="Pfam" id="PF00496">
    <property type="entry name" value="SBP_bac_5"/>
    <property type="match status" value="1"/>
</dbReference>
<dbReference type="InterPro" id="IPR006311">
    <property type="entry name" value="TAT_signal"/>
</dbReference>
<dbReference type="InterPro" id="IPR030678">
    <property type="entry name" value="Peptide/Ni-bd"/>
</dbReference>
<protein>
    <recommendedName>
        <fullName evidence="5">Solute-binding protein family 5 domain-containing protein</fullName>
    </recommendedName>
</protein>
<dbReference type="InterPro" id="IPR039424">
    <property type="entry name" value="SBP_5"/>
</dbReference>
<dbReference type="AlphaFoldDB" id="A0A1B2EYN1"/>
<reference evidence="6" key="1">
    <citation type="submission" date="2016-07" db="EMBL/GenBank/DDBJ databases">
        <title>Microvirga ossetica sp. nov. a new species of rhizobia isolated from root nodules of the legume species Vicia alpestris Steven originated from North Ossetia region in the Caucasus.</title>
        <authorList>
            <person name="Safronova V.I."/>
            <person name="Kuznetsova I.G."/>
            <person name="Sazanova A.L."/>
            <person name="Belimov A."/>
            <person name="Andronov E."/>
            <person name="Osledkin Y.S."/>
            <person name="Onishchuk O.P."/>
            <person name="Kurchak O.N."/>
            <person name="Shaposhnikov A.I."/>
            <person name="Willems A."/>
            <person name="Tikhonovich I.A."/>
        </authorList>
    </citation>
    <scope>NUCLEOTIDE SEQUENCE [LARGE SCALE GENOMIC DNA]</scope>
    <source>
        <strain evidence="6">V5/3M</strain>
        <plasmid evidence="6">unnamed4</plasmid>
    </source>
</reference>
<dbReference type="GO" id="GO:0015833">
    <property type="term" value="P:peptide transport"/>
    <property type="evidence" value="ECO:0007669"/>
    <property type="project" value="TreeGrafter"/>
</dbReference>
<feature type="domain" description="Solute-binding protein family 5" evidence="5">
    <location>
        <begin position="78"/>
        <end position="444"/>
    </location>
</feature>
<evidence type="ECO:0000256" key="3">
    <source>
        <dbReference type="ARBA" id="ARBA00022729"/>
    </source>
</evidence>
<dbReference type="GO" id="GO:1904680">
    <property type="term" value="F:peptide transmembrane transporter activity"/>
    <property type="evidence" value="ECO:0007669"/>
    <property type="project" value="TreeGrafter"/>
</dbReference>
<name>A0A1B2EYN1_9HYPH</name>
<evidence type="ECO:0000256" key="1">
    <source>
        <dbReference type="ARBA" id="ARBA00004418"/>
    </source>
</evidence>
<dbReference type="PIRSF" id="PIRSF002741">
    <property type="entry name" value="MppA"/>
    <property type="match status" value="1"/>
</dbReference>
<gene>
    <name evidence="6" type="ORF">BB934_43650</name>
</gene>
<dbReference type="SUPFAM" id="SSF53850">
    <property type="entry name" value="Periplasmic binding protein-like II"/>
    <property type="match status" value="1"/>
</dbReference>
<dbReference type="CDD" id="cd08517">
    <property type="entry name" value="PBP2_NikA_DppA_OppA_like_13"/>
    <property type="match status" value="1"/>
</dbReference>
<evidence type="ECO:0000256" key="2">
    <source>
        <dbReference type="ARBA" id="ARBA00005695"/>
    </source>
</evidence>
<dbReference type="EMBL" id="CP016620">
    <property type="protein sequence ID" value="ANY85099.1"/>
    <property type="molecule type" value="Genomic_DNA"/>
</dbReference>
<geneLocation type="plasmid" evidence="6">
    <name>unnamed4</name>
</geneLocation>
<dbReference type="GO" id="GO:0030288">
    <property type="term" value="C:outer membrane-bounded periplasmic space"/>
    <property type="evidence" value="ECO:0007669"/>
    <property type="project" value="UniProtKB-ARBA"/>
</dbReference>
<evidence type="ECO:0000259" key="5">
    <source>
        <dbReference type="Pfam" id="PF00496"/>
    </source>
</evidence>
<evidence type="ECO:0000256" key="4">
    <source>
        <dbReference type="SAM" id="SignalP"/>
    </source>
</evidence>
<comment type="subcellular location">
    <subcellularLocation>
        <location evidence="1">Periplasm</location>
    </subcellularLocation>
</comment>
<keyword evidence="3 4" id="KW-0732">Signal</keyword>
<dbReference type="OrthoDB" id="9803988at2"/>
<feature type="signal peptide" evidence="4">
    <location>
        <begin position="1"/>
        <end position="30"/>
    </location>
</feature>
<dbReference type="Gene3D" id="3.40.190.10">
    <property type="entry name" value="Periplasmic binding protein-like II"/>
    <property type="match status" value="1"/>
</dbReference>
<accession>A0A1B2EYN1</accession>
<feature type="chain" id="PRO_5008536399" description="Solute-binding protein family 5 domain-containing protein" evidence="4">
    <location>
        <begin position="31"/>
        <end position="533"/>
    </location>
</feature>
<dbReference type="PANTHER" id="PTHR30290:SF38">
    <property type="entry name" value="D,D-DIPEPTIDE-BINDING PERIPLASMIC PROTEIN DDPA-RELATED"/>
    <property type="match status" value="1"/>
</dbReference>
<dbReference type="KEGG" id="moc:BB934_43650"/>
<evidence type="ECO:0000313" key="6">
    <source>
        <dbReference type="EMBL" id="ANY85099.1"/>
    </source>
</evidence>
<dbReference type="PROSITE" id="PS51318">
    <property type="entry name" value="TAT"/>
    <property type="match status" value="1"/>
</dbReference>
<dbReference type="GO" id="GO:0043190">
    <property type="term" value="C:ATP-binding cassette (ABC) transporter complex"/>
    <property type="evidence" value="ECO:0007669"/>
    <property type="project" value="InterPro"/>
</dbReference>